<sequence>MLVVDIEHDQISIRRGAMEKDILDMTPEEREAYYAQCALKTREQLFMVNMPVVYRQDGHTVVEKTDGSVIIY</sequence>
<dbReference type="RefSeq" id="WP_207365953.1">
    <property type="nucleotide sequence ID" value="NZ_JAFMYV010000009.1"/>
</dbReference>
<gene>
    <name evidence="1" type="ORF">J2I47_17850</name>
</gene>
<comment type="caution">
    <text evidence="1">The sequence shown here is derived from an EMBL/GenBank/DDBJ whole genome shotgun (WGS) entry which is preliminary data.</text>
</comment>
<dbReference type="AlphaFoldDB" id="A0A939GJ58"/>
<name>A0A939GJ58_9BACT</name>
<keyword evidence="2" id="KW-1185">Reference proteome</keyword>
<dbReference type="Proteomes" id="UP000664034">
    <property type="component" value="Unassembled WGS sequence"/>
</dbReference>
<proteinExistence type="predicted"/>
<dbReference type="EMBL" id="JAFMYV010000009">
    <property type="protein sequence ID" value="MBO0938420.1"/>
    <property type="molecule type" value="Genomic_DNA"/>
</dbReference>
<evidence type="ECO:0000313" key="2">
    <source>
        <dbReference type="Proteomes" id="UP000664034"/>
    </source>
</evidence>
<evidence type="ECO:0000313" key="1">
    <source>
        <dbReference type="EMBL" id="MBO0938420.1"/>
    </source>
</evidence>
<organism evidence="1 2">
    <name type="scientific">Fibrella rubiginis</name>
    <dbReference type="NCBI Taxonomy" id="2817060"/>
    <lineage>
        <taxon>Bacteria</taxon>
        <taxon>Pseudomonadati</taxon>
        <taxon>Bacteroidota</taxon>
        <taxon>Cytophagia</taxon>
        <taxon>Cytophagales</taxon>
        <taxon>Spirosomataceae</taxon>
        <taxon>Fibrella</taxon>
    </lineage>
</organism>
<accession>A0A939GJ58</accession>
<protein>
    <submittedName>
        <fullName evidence="1">Uncharacterized protein</fullName>
    </submittedName>
</protein>
<reference evidence="1" key="1">
    <citation type="submission" date="2021-03" db="EMBL/GenBank/DDBJ databases">
        <title>Fibrella sp. HMF5335 genome sequencing and assembly.</title>
        <authorList>
            <person name="Kang H."/>
            <person name="Kim H."/>
            <person name="Bae S."/>
            <person name="Joh K."/>
        </authorList>
    </citation>
    <scope>NUCLEOTIDE SEQUENCE</scope>
    <source>
        <strain evidence="1">HMF5335</strain>
    </source>
</reference>